<name>E2C5E9_HARSA</name>
<evidence type="ECO:0000256" key="1">
    <source>
        <dbReference type="ARBA" id="ARBA00006484"/>
    </source>
</evidence>
<comment type="similarity">
    <text evidence="1">Belongs to the short-chain dehydrogenases/reductases (SDR) family.</text>
</comment>
<protein>
    <submittedName>
        <fullName evidence="3">Alcohol dehydrogenase 1</fullName>
    </submittedName>
</protein>
<reference evidence="3 4" key="1">
    <citation type="journal article" date="2010" name="Science">
        <title>Genomic comparison of the ants Camponotus floridanus and Harpegnathos saltator.</title>
        <authorList>
            <person name="Bonasio R."/>
            <person name="Zhang G."/>
            <person name="Ye C."/>
            <person name="Mutti N.S."/>
            <person name="Fang X."/>
            <person name="Qin N."/>
            <person name="Donahue G."/>
            <person name="Yang P."/>
            <person name="Li Q."/>
            <person name="Li C."/>
            <person name="Zhang P."/>
            <person name="Huang Z."/>
            <person name="Berger S.L."/>
            <person name="Reinberg D."/>
            <person name="Wang J."/>
            <person name="Liebig J."/>
        </authorList>
    </citation>
    <scope>NUCLEOTIDE SEQUENCE [LARGE SCALE GENOMIC DNA]</scope>
    <source>
        <strain evidence="3 4">R22 G/1</strain>
    </source>
</reference>
<feature type="non-terminal residue" evidence="3">
    <location>
        <position position="1"/>
    </location>
</feature>
<dbReference type="GO" id="GO:0016616">
    <property type="term" value="F:oxidoreductase activity, acting on the CH-OH group of donors, NAD or NADP as acceptor"/>
    <property type="evidence" value="ECO:0007669"/>
    <property type="project" value="TreeGrafter"/>
</dbReference>
<gene>
    <name evidence="3" type="ORF">EAI_16530</name>
</gene>
<dbReference type="EMBL" id="GL452770">
    <property type="protein sequence ID" value="EFN76882.1"/>
    <property type="molecule type" value="Genomic_DNA"/>
</dbReference>
<dbReference type="PROSITE" id="PS00061">
    <property type="entry name" value="ADH_SHORT"/>
    <property type="match status" value="1"/>
</dbReference>
<dbReference type="PANTHER" id="PTHR44229:SF8">
    <property type="entry name" value="ALCOHOL DEHYDROGENASE-RELATED"/>
    <property type="match status" value="1"/>
</dbReference>
<dbReference type="STRING" id="610380.E2C5E9"/>
<keyword evidence="2" id="KW-0560">Oxidoreductase</keyword>
<evidence type="ECO:0000256" key="2">
    <source>
        <dbReference type="ARBA" id="ARBA00023002"/>
    </source>
</evidence>
<dbReference type="AlphaFoldDB" id="E2C5E9"/>
<dbReference type="OrthoDB" id="417891at2759"/>
<dbReference type="Pfam" id="PF00106">
    <property type="entry name" value="adh_short"/>
    <property type="match status" value="1"/>
</dbReference>
<feature type="non-terminal residue" evidence="3">
    <location>
        <position position="129"/>
    </location>
</feature>
<dbReference type="SUPFAM" id="SSF51735">
    <property type="entry name" value="NAD(P)-binding Rossmann-fold domains"/>
    <property type="match status" value="1"/>
</dbReference>
<proteinExistence type="inferred from homology"/>
<dbReference type="PANTHER" id="PTHR44229">
    <property type="entry name" value="15-HYDROXYPROSTAGLANDIN DEHYDROGENASE [NAD(+)]"/>
    <property type="match status" value="1"/>
</dbReference>
<dbReference type="InterPro" id="IPR036291">
    <property type="entry name" value="NAD(P)-bd_dom_sf"/>
</dbReference>
<sequence>KGGLIVNISSIAGLTSQNCMFPVYSATKHAIVGFSQSLANFYHDTGVRIVTLCPGFTETPLANDLLENVILGCVKFETCEKLLASIKQRQMPDNVSRALLHIIQNAENGTVWVSENGQPPYSVKMCHYS</sequence>
<evidence type="ECO:0000313" key="3">
    <source>
        <dbReference type="EMBL" id="EFN76882.1"/>
    </source>
</evidence>
<dbReference type="InterPro" id="IPR002347">
    <property type="entry name" value="SDR_fam"/>
</dbReference>
<evidence type="ECO:0000313" key="4">
    <source>
        <dbReference type="Proteomes" id="UP000008237"/>
    </source>
</evidence>
<dbReference type="PRINTS" id="PR00080">
    <property type="entry name" value="SDRFAMILY"/>
</dbReference>
<dbReference type="GO" id="GO:0005737">
    <property type="term" value="C:cytoplasm"/>
    <property type="evidence" value="ECO:0007669"/>
    <property type="project" value="TreeGrafter"/>
</dbReference>
<accession>E2C5E9</accession>
<dbReference type="InterPro" id="IPR020904">
    <property type="entry name" value="Sc_DH/Rdtase_CS"/>
</dbReference>
<dbReference type="OMA" id="FHDKENS"/>
<organism evidence="4">
    <name type="scientific">Harpegnathos saltator</name>
    <name type="common">Jerdon's jumping ant</name>
    <dbReference type="NCBI Taxonomy" id="610380"/>
    <lineage>
        <taxon>Eukaryota</taxon>
        <taxon>Metazoa</taxon>
        <taxon>Ecdysozoa</taxon>
        <taxon>Arthropoda</taxon>
        <taxon>Hexapoda</taxon>
        <taxon>Insecta</taxon>
        <taxon>Pterygota</taxon>
        <taxon>Neoptera</taxon>
        <taxon>Endopterygota</taxon>
        <taxon>Hymenoptera</taxon>
        <taxon>Apocrita</taxon>
        <taxon>Aculeata</taxon>
        <taxon>Formicoidea</taxon>
        <taxon>Formicidae</taxon>
        <taxon>Ponerinae</taxon>
        <taxon>Ponerini</taxon>
        <taxon>Harpegnathos</taxon>
    </lineage>
</organism>
<dbReference type="InParanoid" id="E2C5E9"/>
<dbReference type="Gene3D" id="3.40.50.720">
    <property type="entry name" value="NAD(P)-binding Rossmann-like Domain"/>
    <property type="match status" value="1"/>
</dbReference>
<dbReference type="PRINTS" id="PR01167">
    <property type="entry name" value="INSADHFAMILY"/>
</dbReference>
<keyword evidence="4" id="KW-1185">Reference proteome</keyword>
<dbReference type="Proteomes" id="UP000008237">
    <property type="component" value="Unassembled WGS sequence"/>
</dbReference>